<accession>A0A0P0RJX1</accession>
<reference evidence="2 3" key="1">
    <citation type="journal article" date="2014" name="Genome Announc.">
        <title>Draft Genome Sequence of the Haloacid-Degrading Burkholderia caribensis Strain MBA4.</title>
        <authorList>
            <person name="Pan Y."/>
            <person name="Kong K.F."/>
            <person name="Tsang J.S."/>
        </authorList>
    </citation>
    <scope>NUCLEOTIDE SEQUENCE [LARGE SCALE GENOMIC DNA]</scope>
    <source>
        <strain evidence="2 3">MBA4</strain>
    </source>
</reference>
<dbReference type="AlphaFoldDB" id="A0A0P0RJX1"/>
<dbReference type="InterPro" id="IPR021527">
    <property type="entry name" value="DUF2795"/>
</dbReference>
<name>A0A0P0RJX1_9BURK</name>
<organism evidence="2 3">
    <name type="scientific">Paraburkholderia caribensis MBA4</name>
    <dbReference type="NCBI Taxonomy" id="1323664"/>
    <lineage>
        <taxon>Bacteria</taxon>
        <taxon>Pseudomonadati</taxon>
        <taxon>Pseudomonadota</taxon>
        <taxon>Betaproteobacteria</taxon>
        <taxon>Burkholderiales</taxon>
        <taxon>Burkholderiaceae</taxon>
        <taxon>Paraburkholderia</taxon>
    </lineage>
</organism>
<protein>
    <submittedName>
        <fullName evidence="2">Tryptophan synthase beta chain like protein</fullName>
    </submittedName>
</protein>
<dbReference type="KEGG" id="bcai:K788_0004702"/>
<dbReference type="EMBL" id="CP012747">
    <property type="protein sequence ID" value="ALL69084.1"/>
    <property type="molecule type" value="Genomic_DNA"/>
</dbReference>
<gene>
    <name evidence="2" type="ORF">K788_0004702</name>
</gene>
<evidence type="ECO:0000313" key="2">
    <source>
        <dbReference type="EMBL" id="ALL69084.1"/>
    </source>
</evidence>
<evidence type="ECO:0000256" key="1">
    <source>
        <dbReference type="SAM" id="MobiDB-lite"/>
    </source>
</evidence>
<proteinExistence type="predicted"/>
<dbReference type="Pfam" id="PF11387">
    <property type="entry name" value="DUF2795"/>
    <property type="match status" value="1"/>
</dbReference>
<dbReference type="Proteomes" id="UP000019146">
    <property type="component" value="Chromosome 2"/>
</dbReference>
<dbReference type="GeneID" id="69972698"/>
<feature type="region of interest" description="Disordered" evidence="1">
    <location>
        <begin position="1"/>
        <end position="21"/>
    </location>
</feature>
<dbReference type="RefSeq" id="WP_035996911.1">
    <property type="nucleotide sequence ID" value="NZ_CP012747.1"/>
</dbReference>
<sequence>MSQHPAHSQDQRHPGQPNPIDVQKALAGVDYPTTREKLVERARQNRANTDIVDLIDKLPDHNYDSLSAVSKEISRIQ</sequence>
<evidence type="ECO:0000313" key="3">
    <source>
        <dbReference type="Proteomes" id="UP000019146"/>
    </source>
</evidence>